<reference evidence="3 4" key="1">
    <citation type="submission" date="2020-02" db="EMBL/GenBank/DDBJ databases">
        <title>Whole-genome analyses of novel actinobacteria.</title>
        <authorList>
            <person name="Sahin N."/>
        </authorList>
    </citation>
    <scope>NUCLEOTIDE SEQUENCE [LARGE SCALE GENOMIC DNA]</scope>
    <source>
        <strain evidence="3 4">A7024</strain>
    </source>
</reference>
<evidence type="ECO:0000256" key="1">
    <source>
        <dbReference type="ARBA" id="ARBA00022729"/>
    </source>
</evidence>
<keyword evidence="4" id="KW-1185">Reference proteome</keyword>
<dbReference type="Gene3D" id="3.40.50.1820">
    <property type="entry name" value="alpha/beta hydrolase"/>
    <property type="match status" value="1"/>
</dbReference>
<dbReference type="PROSITE" id="PS51318">
    <property type="entry name" value="TAT"/>
    <property type="match status" value="1"/>
</dbReference>
<dbReference type="Pfam" id="PF10503">
    <property type="entry name" value="Esterase_PHB"/>
    <property type="match status" value="1"/>
</dbReference>
<dbReference type="EMBL" id="JAAKZV010000003">
    <property type="protein sequence ID" value="NGN62608.1"/>
    <property type="molecule type" value="Genomic_DNA"/>
</dbReference>
<dbReference type="InterPro" id="IPR050955">
    <property type="entry name" value="Plant_Biomass_Hydrol_Est"/>
</dbReference>
<dbReference type="PANTHER" id="PTHR43037:SF1">
    <property type="entry name" value="BLL1128 PROTEIN"/>
    <property type="match status" value="1"/>
</dbReference>
<dbReference type="NCBIfam" id="TIGR01840">
    <property type="entry name" value="esterase_phb"/>
    <property type="match status" value="1"/>
</dbReference>
<dbReference type="AlphaFoldDB" id="A0A6G4TU32"/>
<accession>A0A6G4TU32</accession>
<dbReference type="InterPro" id="IPR029058">
    <property type="entry name" value="AB_hydrolase_fold"/>
</dbReference>
<evidence type="ECO:0000256" key="2">
    <source>
        <dbReference type="ARBA" id="ARBA00022801"/>
    </source>
</evidence>
<keyword evidence="2" id="KW-0378">Hydrolase</keyword>
<dbReference type="SUPFAM" id="SSF53474">
    <property type="entry name" value="alpha/beta-Hydrolases"/>
    <property type="match status" value="2"/>
</dbReference>
<proteinExistence type="predicted"/>
<comment type="caution">
    <text evidence="3">The sequence shown here is derived from an EMBL/GenBank/DDBJ whole genome shotgun (WGS) entry which is preliminary data.</text>
</comment>
<evidence type="ECO:0000313" key="4">
    <source>
        <dbReference type="Proteomes" id="UP000481583"/>
    </source>
</evidence>
<dbReference type="GO" id="GO:0016787">
    <property type="term" value="F:hydrolase activity"/>
    <property type="evidence" value="ECO:0007669"/>
    <property type="project" value="UniProtKB-KW"/>
</dbReference>
<dbReference type="InterPro" id="IPR006311">
    <property type="entry name" value="TAT_signal"/>
</dbReference>
<protein>
    <submittedName>
        <fullName evidence="3">PHB depolymerase family esterase</fullName>
    </submittedName>
</protein>
<gene>
    <name evidence="3" type="ORF">G5C51_01640</name>
</gene>
<keyword evidence="1" id="KW-0732">Signal</keyword>
<evidence type="ECO:0000313" key="3">
    <source>
        <dbReference type="EMBL" id="NGN62608.1"/>
    </source>
</evidence>
<name>A0A6G4TU32_9ACTN</name>
<sequence length="345" mass="36005">MSAPPHRLLRCLIPPPRRSPVRTYALLAIAAALAALATLVIPSSRASAAVTLEKVADFGANPGALNMYVYKPSSAPANAPVVVALHGCTQNAQGYADHSGLPEMADKHGFLVVFAETTSSNNLNKCFNWFQTADIRHGQGEAASIAQMVAHAGAAYGADTGKAYVTGLSAGGAMTAVMLAAYPDVFKAGAVVAGLPYDCSAVSSPYTCMSPGTDKTPEAWAQQVKDGYPGYSGAYPRVAIWHGDNDTTVVPKNADELRDQWTAVHGTDQTPDKTATIGPNRTQREQYLAQDGSVAVEVDKVPGISHGTPVDPGSGEQQCGTAGAYFLDSICSSHFITEFFGLQGG</sequence>
<dbReference type="Proteomes" id="UP000481583">
    <property type="component" value="Unassembled WGS sequence"/>
</dbReference>
<organism evidence="3 4">
    <name type="scientific">Streptomyces coryli</name>
    <dbReference type="NCBI Taxonomy" id="1128680"/>
    <lineage>
        <taxon>Bacteria</taxon>
        <taxon>Bacillati</taxon>
        <taxon>Actinomycetota</taxon>
        <taxon>Actinomycetes</taxon>
        <taxon>Kitasatosporales</taxon>
        <taxon>Streptomycetaceae</taxon>
        <taxon>Streptomyces</taxon>
    </lineage>
</organism>
<dbReference type="InterPro" id="IPR010126">
    <property type="entry name" value="Esterase_phb"/>
</dbReference>
<dbReference type="GO" id="GO:0005576">
    <property type="term" value="C:extracellular region"/>
    <property type="evidence" value="ECO:0007669"/>
    <property type="project" value="InterPro"/>
</dbReference>
<dbReference type="PANTHER" id="PTHR43037">
    <property type="entry name" value="UNNAMED PRODUCT-RELATED"/>
    <property type="match status" value="1"/>
</dbReference>